<dbReference type="EMBL" id="LT607411">
    <property type="protein sequence ID" value="SCF20109.1"/>
    <property type="molecule type" value="Genomic_DNA"/>
</dbReference>
<dbReference type="AlphaFoldDB" id="A0A1C4YH98"/>
<name>A0A1C4YH98_MICVI</name>
<organism evidence="1 2">
    <name type="scientific">Micromonospora viridifaciens</name>
    <dbReference type="NCBI Taxonomy" id="1881"/>
    <lineage>
        <taxon>Bacteria</taxon>
        <taxon>Bacillati</taxon>
        <taxon>Actinomycetota</taxon>
        <taxon>Actinomycetes</taxon>
        <taxon>Micromonosporales</taxon>
        <taxon>Micromonosporaceae</taxon>
        <taxon>Micromonospora</taxon>
    </lineage>
</organism>
<evidence type="ECO:0000313" key="2">
    <source>
        <dbReference type="Proteomes" id="UP000198242"/>
    </source>
</evidence>
<protein>
    <submittedName>
        <fullName evidence="1">Uncharacterized protein</fullName>
    </submittedName>
</protein>
<sequence length="55" mass="6330">MIPCAASDIHGALDRLFEDVLAFEESFGAARRAREDTVLPVSWRRWTSVIQRARR</sequence>
<proteinExistence type="predicted"/>
<keyword evidence="2" id="KW-1185">Reference proteome</keyword>
<gene>
    <name evidence="1" type="ORF">GA0074695_4284</name>
</gene>
<accession>A0A1C4YH98</accession>
<evidence type="ECO:0000313" key="1">
    <source>
        <dbReference type="EMBL" id="SCF20109.1"/>
    </source>
</evidence>
<dbReference type="Proteomes" id="UP000198242">
    <property type="component" value="Chromosome I"/>
</dbReference>
<reference evidence="2" key="1">
    <citation type="submission" date="2016-06" db="EMBL/GenBank/DDBJ databases">
        <authorList>
            <person name="Varghese N."/>
            <person name="Submissions Spin"/>
        </authorList>
    </citation>
    <scope>NUCLEOTIDE SEQUENCE [LARGE SCALE GENOMIC DNA]</scope>
    <source>
        <strain evidence="2">DSM 43909</strain>
    </source>
</reference>